<organism evidence="1 2">
    <name type="scientific">[Emmonsia] crescens</name>
    <dbReference type="NCBI Taxonomy" id="73230"/>
    <lineage>
        <taxon>Eukaryota</taxon>
        <taxon>Fungi</taxon>
        <taxon>Dikarya</taxon>
        <taxon>Ascomycota</taxon>
        <taxon>Pezizomycotina</taxon>
        <taxon>Eurotiomycetes</taxon>
        <taxon>Eurotiomycetidae</taxon>
        <taxon>Onygenales</taxon>
        <taxon>Ajellomycetaceae</taxon>
        <taxon>Emergomyces</taxon>
    </lineage>
</organism>
<protein>
    <submittedName>
        <fullName evidence="1">Uncharacterized protein</fullName>
    </submittedName>
</protein>
<gene>
    <name evidence="1" type="ORF">EMCG_02789</name>
</gene>
<dbReference type="Proteomes" id="UP000034164">
    <property type="component" value="Unassembled WGS sequence"/>
</dbReference>
<dbReference type="EMBL" id="LCZI01001022">
    <property type="protein sequence ID" value="KKZ62855.1"/>
    <property type="molecule type" value="Genomic_DNA"/>
</dbReference>
<evidence type="ECO:0000313" key="2">
    <source>
        <dbReference type="Proteomes" id="UP000034164"/>
    </source>
</evidence>
<proteinExistence type="predicted"/>
<evidence type="ECO:0000313" key="1">
    <source>
        <dbReference type="EMBL" id="KKZ62855.1"/>
    </source>
</evidence>
<name>A0A0G2HYG9_9EURO</name>
<dbReference type="VEuPathDB" id="FungiDB:EMCG_02789"/>
<comment type="caution">
    <text evidence="1">The sequence shown here is derived from an EMBL/GenBank/DDBJ whole genome shotgun (WGS) entry which is preliminary data.</text>
</comment>
<dbReference type="AlphaFoldDB" id="A0A0G2HYG9"/>
<dbReference type="OrthoDB" id="4183218at2759"/>
<reference evidence="2" key="1">
    <citation type="journal article" date="2015" name="PLoS Genet.">
        <title>The dynamic genome and transcriptome of the human fungal pathogen Blastomyces and close relative Emmonsia.</title>
        <authorList>
            <person name="Munoz J.F."/>
            <person name="Gauthier G.M."/>
            <person name="Desjardins C.A."/>
            <person name="Gallo J.E."/>
            <person name="Holder J."/>
            <person name="Sullivan T.D."/>
            <person name="Marty A.J."/>
            <person name="Carmen J.C."/>
            <person name="Chen Z."/>
            <person name="Ding L."/>
            <person name="Gujja S."/>
            <person name="Magrini V."/>
            <person name="Misas E."/>
            <person name="Mitreva M."/>
            <person name="Priest M."/>
            <person name="Saif S."/>
            <person name="Whiston E.A."/>
            <person name="Young S."/>
            <person name="Zeng Q."/>
            <person name="Goldman W.E."/>
            <person name="Mardis E.R."/>
            <person name="Taylor J.W."/>
            <person name="McEwen J.G."/>
            <person name="Clay O.K."/>
            <person name="Klein B.S."/>
            <person name="Cuomo C.A."/>
        </authorList>
    </citation>
    <scope>NUCLEOTIDE SEQUENCE [LARGE SCALE GENOMIC DNA]</scope>
    <source>
        <strain evidence="2">UAMH 3008</strain>
    </source>
</reference>
<sequence length="131" mass="14651">MGLIRYPLLAKCFTCNSRIPVNLPPNPGRNTTNTAYEASDIHNIVVWHGFNLNAVLQRHQNVLVQARLPQDPMLTSPPRAITAENTLRSKVSEYVFPRVRRALRAGFDRLTAINQINGLTLAGCEAWTVSE</sequence>
<accession>A0A0G2HYG9</accession>